<feature type="region of interest" description="Disordered" evidence="1">
    <location>
        <begin position="38"/>
        <end position="60"/>
    </location>
</feature>
<evidence type="ECO:0000256" key="1">
    <source>
        <dbReference type="SAM" id="MobiDB-lite"/>
    </source>
</evidence>
<protein>
    <submittedName>
        <fullName evidence="2">Uncharacterized protein</fullName>
    </submittedName>
</protein>
<dbReference type="PANTHER" id="PTHR37540:SF5">
    <property type="entry name" value="TRANSCRIPTION FACTOR DOMAIN-CONTAINING PROTEIN"/>
    <property type="match status" value="1"/>
</dbReference>
<dbReference type="OrthoDB" id="4158087at2759"/>
<dbReference type="PANTHER" id="PTHR37540">
    <property type="entry name" value="TRANSCRIPTION FACTOR (ACR-2), PUTATIVE-RELATED-RELATED"/>
    <property type="match status" value="1"/>
</dbReference>
<evidence type="ECO:0000313" key="2">
    <source>
        <dbReference type="EMBL" id="CEL05025.1"/>
    </source>
</evidence>
<gene>
    <name evidence="2" type="ORF">ASPCAL06147</name>
</gene>
<dbReference type="OMA" id="RFPIKGC"/>
<name>A0A0U5FZH7_ASPCI</name>
<reference evidence="3" key="1">
    <citation type="journal article" date="2016" name="Genome Announc.">
        <title>Draft genome sequences of fungus Aspergillus calidoustus.</title>
        <authorList>
            <person name="Horn F."/>
            <person name="Linde J."/>
            <person name="Mattern D.J."/>
            <person name="Walther G."/>
            <person name="Guthke R."/>
            <person name="Scherlach K."/>
            <person name="Martin K."/>
            <person name="Brakhage A.A."/>
            <person name="Petzke L."/>
            <person name="Valiante V."/>
        </authorList>
    </citation>
    <scope>NUCLEOTIDE SEQUENCE [LARGE SCALE GENOMIC DNA]</scope>
    <source>
        <strain evidence="3">SF006504</strain>
    </source>
</reference>
<organism evidence="2 3">
    <name type="scientific">Aspergillus calidoustus</name>
    <dbReference type="NCBI Taxonomy" id="454130"/>
    <lineage>
        <taxon>Eukaryota</taxon>
        <taxon>Fungi</taxon>
        <taxon>Dikarya</taxon>
        <taxon>Ascomycota</taxon>
        <taxon>Pezizomycotina</taxon>
        <taxon>Eurotiomycetes</taxon>
        <taxon>Eurotiomycetidae</taxon>
        <taxon>Eurotiales</taxon>
        <taxon>Aspergillaceae</taxon>
        <taxon>Aspergillus</taxon>
        <taxon>Aspergillus subgen. Nidulantes</taxon>
    </lineage>
</organism>
<dbReference type="AlphaFoldDB" id="A0A0U5FZH7"/>
<sequence>MDSAEFTFLNTTGASTLSQPTLKQMRAHVTKANFAKRRQRIAGTASSQSRKKSKRKSNTEVAIFRAPTSGGDIGALHKLQEFVYLEGRHAPDGPSEAAWFDLIASDPALVEASMAVAVQQWSPDISWQYRAHNHMDKAVNLIKQAIMSTKSSTDGVLGAVLTMAFGAALADDRFAWKIHINGLTNIIRDRESRLADSLPSWVIDLVVQDSINGILGFPRIWHPSVINALSHYHDQRLSRLAALCDGVSRLKGMVDSHHEHAFDSVLVAQAIEEPLARLQYEARALRTSDKIHIEAAARAIEIILHLLWPTHSAAYLTLLASDLRDAMQRFPIKGCPYMHMTCFQLMVGAIAAERGSPAGTWFVDRISMAVRWMRLRGWPKPLRLLQERLVSDIGLNGLFKQLWTELSDPDVFAEVEGSMPDSWMTVYSTDDKFRFQSSDSASQIQ</sequence>
<proteinExistence type="predicted"/>
<dbReference type="InterPro" id="IPR021858">
    <property type="entry name" value="Fun_TF"/>
</dbReference>
<evidence type="ECO:0000313" key="3">
    <source>
        <dbReference type="Proteomes" id="UP000054771"/>
    </source>
</evidence>
<dbReference type="Proteomes" id="UP000054771">
    <property type="component" value="Unassembled WGS sequence"/>
</dbReference>
<accession>A0A0U5FZH7</accession>
<dbReference type="EMBL" id="CDMC01000004">
    <property type="protein sequence ID" value="CEL05025.1"/>
    <property type="molecule type" value="Genomic_DNA"/>
</dbReference>
<dbReference type="Pfam" id="PF11951">
    <property type="entry name" value="Fungal_trans_2"/>
    <property type="match status" value="1"/>
</dbReference>
<keyword evidence="3" id="KW-1185">Reference proteome</keyword>